<dbReference type="EMBL" id="KV784388">
    <property type="protein sequence ID" value="OEU07229.1"/>
    <property type="molecule type" value="Genomic_DNA"/>
</dbReference>
<accession>A0A1E7EMQ3</accession>
<proteinExistence type="predicted"/>
<keyword evidence="1" id="KW-1133">Transmembrane helix</keyword>
<keyword evidence="3" id="KW-1185">Reference proteome</keyword>
<sequence length="227" mass="25536">MVRTTTPRSNSKTSRFRHNDYKPFLKYIERQSNIDPETHQRIKNKFANSDNNNNSIMSTSNFTDSDKIFLLKREIDTLRGQVIDSGSFRNERKFSSSSSSSSATINNNNNSNVMAFKVPLLTIMLAVGVLLVASKFLKRKLHQIRSSDSLMANYNYNNHSQGEDADDSITMVELQSQSHTNNTKYPEIFVIDNNNDEQQQTATAAAAYKAPSETTVSAMSAADVQFV</sequence>
<evidence type="ECO:0000256" key="1">
    <source>
        <dbReference type="SAM" id="Phobius"/>
    </source>
</evidence>
<dbReference type="InParanoid" id="A0A1E7EMQ3"/>
<evidence type="ECO:0000313" key="3">
    <source>
        <dbReference type="Proteomes" id="UP000095751"/>
    </source>
</evidence>
<name>A0A1E7EMQ3_9STRA</name>
<dbReference type="Proteomes" id="UP000095751">
    <property type="component" value="Unassembled WGS sequence"/>
</dbReference>
<dbReference type="KEGG" id="fcy:FRACYDRAFT_251600"/>
<evidence type="ECO:0000313" key="2">
    <source>
        <dbReference type="EMBL" id="OEU07229.1"/>
    </source>
</evidence>
<protein>
    <submittedName>
        <fullName evidence="2">Uncharacterized protein</fullName>
    </submittedName>
</protein>
<keyword evidence="1" id="KW-0472">Membrane</keyword>
<feature type="transmembrane region" description="Helical" evidence="1">
    <location>
        <begin position="118"/>
        <end position="137"/>
    </location>
</feature>
<organism evidence="2 3">
    <name type="scientific">Fragilariopsis cylindrus CCMP1102</name>
    <dbReference type="NCBI Taxonomy" id="635003"/>
    <lineage>
        <taxon>Eukaryota</taxon>
        <taxon>Sar</taxon>
        <taxon>Stramenopiles</taxon>
        <taxon>Ochrophyta</taxon>
        <taxon>Bacillariophyta</taxon>
        <taxon>Bacillariophyceae</taxon>
        <taxon>Bacillariophycidae</taxon>
        <taxon>Bacillariales</taxon>
        <taxon>Bacillariaceae</taxon>
        <taxon>Fragilariopsis</taxon>
    </lineage>
</organism>
<keyword evidence="1" id="KW-0812">Transmembrane</keyword>
<gene>
    <name evidence="2" type="ORF">FRACYDRAFT_251600</name>
</gene>
<dbReference type="AlphaFoldDB" id="A0A1E7EMQ3"/>
<reference evidence="2 3" key="1">
    <citation type="submission" date="2016-09" db="EMBL/GenBank/DDBJ databases">
        <title>Extensive genetic diversity and differential bi-allelic expression allows diatom success in the polar Southern Ocean.</title>
        <authorList>
            <consortium name="DOE Joint Genome Institute"/>
            <person name="Mock T."/>
            <person name="Otillar R.P."/>
            <person name="Strauss J."/>
            <person name="Dupont C."/>
            <person name="Frickenhaus S."/>
            <person name="Maumus F."/>
            <person name="Mcmullan M."/>
            <person name="Sanges R."/>
            <person name="Schmutz J."/>
            <person name="Toseland A."/>
            <person name="Valas R."/>
            <person name="Veluchamy A."/>
            <person name="Ward B.J."/>
            <person name="Allen A."/>
            <person name="Barry K."/>
            <person name="Falciatore A."/>
            <person name="Ferrante M."/>
            <person name="Fortunato A.E."/>
            <person name="Gloeckner G."/>
            <person name="Gruber A."/>
            <person name="Hipkin R."/>
            <person name="Janech M."/>
            <person name="Kroth P."/>
            <person name="Leese F."/>
            <person name="Lindquist E."/>
            <person name="Lyon B.R."/>
            <person name="Martin J."/>
            <person name="Mayer C."/>
            <person name="Parker M."/>
            <person name="Quesneville H."/>
            <person name="Raymond J."/>
            <person name="Uhlig C."/>
            <person name="Valentin K.U."/>
            <person name="Worden A.Z."/>
            <person name="Armbrust E.V."/>
            <person name="Bowler C."/>
            <person name="Green B."/>
            <person name="Moulton V."/>
            <person name="Van Oosterhout C."/>
            <person name="Grigoriev I."/>
        </authorList>
    </citation>
    <scope>NUCLEOTIDE SEQUENCE [LARGE SCALE GENOMIC DNA]</scope>
    <source>
        <strain evidence="2 3">CCMP1102</strain>
    </source>
</reference>